<evidence type="ECO:0000256" key="2">
    <source>
        <dbReference type="ARBA" id="ARBA00022475"/>
    </source>
</evidence>
<keyword evidence="9" id="KW-1185">Reference proteome</keyword>
<protein>
    <submittedName>
        <fullName evidence="8">Tight adherence protein C</fullName>
    </submittedName>
</protein>
<keyword evidence="3 6" id="KW-0812">Transmembrane</keyword>
<organism evidence="8 9">
    <name type="scientific">Parafannyhessea umbonata</name>
    <dbReference type="NCBI Taxonomy" id="604330"/>
    <lineage>
        <taxon>Bacteria</taxon>
        <taxon>Bacillati</taxon>
        <taxon>Actinomycetota</taxon>
        <taxon>Coriobacteriia</taxon>
        <taxon>Coriobacteriales</taxon>
        <taxon>Atopobiaceae</taxon>
        <taxon>Parafannyhessea</taxon>
    </lineage>
</organism>
<keyword evidence="5 6" id="KW-0472">Membrane</keyword>
<evidence type="ECO:0000259" key="7">
    <source>
        <dbReference type="Pfam" id="PF00482"/>
    </source>
</evidence>
<evidence type="ECO:0000256" key="3">
    <source>
        <dbReference type="ARBA" id="ARBA00022692"/>
    </source>
</evidence>
<name>A0A1H6HQE6_9ACTN</name>
<evidence type="ECO:0000256" key="6">
    <source>
        <dbReference type="SAM" id="Phobius"/>
    </source>
</evidence>
<dbReference type="InterPro" id="IPR018076">
    <property type="entry name" value="T2SS_GspF_dom"/>
</dbReference>
<keyword evidence="2" id="KW-1003">Cell membrane</keyword>
<dbReference type="PANTHER" id="PTHR35007">
    <property type="entry name" value="INTEGRAL MEMBRANE PROTEIN-RELATED"/>
    <property type="match status" value="1"/>
</dbReference>
<feature type="transmembrane region" description="Helical" evidence="6">
    <location>
        <begin position="192"/>
        <end position="213"/>
    </location>
</feature>
<proteinExistence type="predicted"/>
<evidence type="ECO:0000313" key="9">
    <source>
        <dbReference type="Proteomes" id="UP000199135"/>
    </source>
</evidence>
<feature type="transmembrane region" description="Helical" evidence="6">
    <location>
        <begin position="6"/>
        <end position="26"/>
    </location>
</feature>
<evidence type="ECO:0000256" key="5">
    <source>
        <dbReference type="ARBA" id="ARBA00023136"/>
    </source>
</evidence>
<keyword evidence="4 6" id="KW-1133">Transmembrane helix</keyword>
<gene>
    <name evidence="8" type="ORF">SAMN05216447_101221</name>
</gene>
<feature type="domain" description="Type II secretion system protein GspF" evidence="7">
    <location>
        <begin position="82"/>
        <end position="208"/>
    </location>
</feature>
<dbReference type="EMBL" id="FNWT01000001">
    <property type="protein sequence ID" value="SEH38144.1"/>
    <property type="molecule type" value="Genomic_DNA"/>
</dbReference>
<dbReference type="Proteomes" id="UP000199135">
    <property type="component" value="Unassembled WGS sequence"/>
</dbReference>
<reference evidence="8 9" key="1">
    <citation type="submission" date="2016-10" db="EMBL/GenBank/DDBJ databases">
        <authorList>
            <person name="Varghese N."/>
            <person name="Submissions S."/>
        </authorList>
    </citation>
    <scope>NUCLEOTIDE SEQUENCE [LARGE SCALE GENOMIC DNA]</scope>
    <source>
        <strain evidence="8 9">WCP15</strain>
    </source>
</reference>
<accession>A0A1H6HQE6</accession>
<comment type="subcellular location">
    <subcellularLocation>
        <location evidence="1">Cell membrane</location>
        <topology evidence="1">Multi-pass membrane protein</topology>
    </subcellularLocation>
</comment>
<dbReference type="PANTHER" id="PTHR35007:SF2">
    <property type="entry name" value="PILUS ASSEMBLE PROTEIN"/>
    <property type="match status" value="1"/>
</dbReference>
<dbReference type="Pfam" id="PF00482">
    <property type="entry name" value="T2SSF"/>
    <property type="match status" value="1"/>
</dbReference>
<evidence type="ECO:0000313" key="8">
    <source>
        <dbReference type="EMBL" id="SEH38144.1"/>
    </source>
</evidence>
<evidence type="ECO:0000256" key="1">
    <source>
        <dbReference type="ARBA" id="ARBA00004651"/>
    </source>
</evidence>
<comment type="caution">
    <text evidence="8">The sequence shown here is derived from an EMBL/GenBank/DDBJ whole genome shotgun (WGS) entry which is preliminary data.</text>
</comment>
<sequence>MDAVFVVAEASLSLVTFTLLFVTLGGRGRLGGVIGRPQPVAGAGLGLLVSLARRLPLVSKLERHERLSEQRAACLRQMPALLDVLGLGLSSGLSFDASLELYCDRYDNELSHAFRAALVSWRLGMASRQEALWSLADETGVSAVRSFATTVTQALEFGSPLAEALERQSQEIRDERRSQVEEAIEKVPVKMLVPLGTLIVPAMLLSILGPLVGSSLAVG</sequence>
<evidence type="ECO:0000256" key="4">
    <source>
        <dbReference type="ARBA" id="ARBA00022989"/>
    </source>
</evidence>